<dbReference type="FunFam" id="3.40.630.10:FF:000008">
    <property type="entry name" value="Endoplasmic reticulum metallopeptidase 1"/>
    <property type="match status" value="1"/>
</dbReference>
<dbReference type="Pfam" id="PF04389">
    <property type="entry name" value="Peptidase_M28"/>
    <property type="match status" value="1"/>
</dbReference>
<dbReference type="EMBL" id="CAJGYM010000077">
    <property type="protein sequence ID" value="CAD6196662.1"/>
    <property type="molecule type" value="Genomic_DNA"/>
</dbReference>
<evidence type="ECO:0000256" key="12">
    <source>
        <dbReference type="ARBA" id="ARBA00023136"/>
    </source>
</evidence>
<comment type="caution">
    <text evidence="21">The sequence shown here is derived from an EMBL/GenBank/DDBJ whole genome shotgun (WGS) entry which is preliminary data.</text>
</comment>
<evidence type="ECO:0000256" key="6">
    <source>
        <dbReference type="ARBA" id="ARBA00022723"/>
    </source>
</evidence>
<dbReference type="InterPro" id="IPR045175">
    <property type="entry name" value="M28_fam"/>
</dbReference>
<evidence type="ECO:0000313" key="22">
    <source>
        <dbReference type="Proteomes" id="UP000835052"/>
    </source>
</evidence>
<evidence type="ECO:0000259" key="20">
    <source>
        <dbReference type="Pfam" id="PF22249"/>
    </source>
</evidence>
<evidence type="ECO:0000256" key="7">
    <source>
        <dbReference type="ARBA" id="ARBA00022801"/>
    </source>
</evidence>
<keyword evidence="5 16" id="KW-0812">Transmembrane</keyword>
<feature type="compositionally biased region" description="Polar residues" evidence="15">
    <location>
        <begin position="1057"/>
        <end position="1073"/>
    </location>
</feature>
<evidence type="ECO:0000256" key="16">
    <source>
        <dbReference type="SAM" id="Phobius"/>
    </source>
</evidence>
<evidence type="ECO:0000256" key="8">
    <source>
        <dbReference type="ARBA" id="ARBA00022824"/>
    </source>
</evidence>
<feature type="transmembrane region" description="Helical" evidence="16">
    <location>
        <begin position="530"/>
        <end position="552"/>
    </location>
</feature>
<feature type="transmembrane region" description="Helical" evidence="16">
    <location>
        <begin position="396"/>
        <end position="418"/>
    </location>
</feature>
<dbReference type="InterPro" id="IPR048024">
    <property type="entry name" value="Fxna-like_M28_dom"/>
</dbReference>
<protein>
    <recommendedName>
        <fullName evidence="14">FXNA-like protease</fullName>
    </recommendedName>
</protein>
<feature type="transmembrane region" description="Helical" evidence="16">
    <location>
        <begin position="564"/>
        <end position="588"/>
    </location>
</feature>
<evidence type="ECO:0000256" key="17">
    <source>
        <dbReference type="SAM" id="SignalP"/>
    </source>
</evidence>
<keyword evidence="7" id="KW-0378">Hydrolase</keyword>
<reference evidence="21" key="1">
    <citation type="submission" date="2020-10" db="EMBL/GenBank/DDBJ databases">
        <authorList>
            <person name="Kikuchi T."/>
        </authorList>
    </citation>
    <scope>NUCLEOTIDE SEQUENCE</scope>
    <source>
        <strain evidence="21">NKZ352</strain>
    </source>
</reference>
<keyword evidence="11" id="KW-0482">Metalloprotease</keyword>
<gene>
    <name evidence="21" type="ORF">CAUJ_LOCUS12575</name>
</gene>
<dbReference type="OrthoDB" id="7887808at2759"/>
<evidence type="ECO:0000256" key="5">
    <source>
        <dbReference type="ARBA" id="ARBA00022692"/>
    </source>
</evidence>
<keyword evidence="17" id="KW-0732">Signal</keyword>
<feature type="transmembrane region" description="Helical" evidence="16">
    <location>
        <begin position="430"/>
        <end position="449"/>
    </location>
</feature>
<dbReference type="CDD" id="cd03875">
    <property type="entry name" value="M28_Fxna_like"/>
    <property type="match status" value="1"/>
</dbReference>
<keyword evidence="4" id="KW-0645">Protease</keyword>
<feature type="domain" description="Endoplasmic reticulum metallopeptidase 1/1-A TM" evidence="20">
    <location>
        <begin position="366"/>
        <end position="542"/>
    </location>
</feature>
<dbReference type="GO" id="GO:0005789">
    <property type="term" value="C:endoplasmic reticulum membrane"/>
    <property type="evidence" value="ECO:0007669"/>
    <property type="project" value="UniProtKB-SubCell"/>
</dbReference>
<keyword evidence="12 16" id="KW-0472">Membrane</keyword>
<evidence type="ECO:0000256" key="11">
    <source>
        <dbReference type="ARBA" id="ARBA00023049"/>
    </source>
</evidence>
<dbReference type="GO" id="GO:0008235">
    <property type="term" value="F:metalloexopeptidase activity"/>
    <property type="evidence" value="ECO:0007669"/>
    <property type="project" value="InterPro"/>
</dbReference>
<feature type="transmembrane region" description="Helical" evidence="16">
    <location>
        <begin position="321"/>
        <end position="344"/>
    </location>
</feature>
<proteinExistence type="inferred from homology"/>
<dbReference type="InterPro" id="IPR053973">
    <property type="entry name" value="ERMP1-like_C"/>
</dbReference>
<evidence type="ECO:0000256" key="2">
    <source>
        <dbReference type="ARBA" id="ARBA00004477"/>
    </source>
</evidence>
<comment type="similarity">
    <text evidence="3">Belongs to the peptidase M28 family.</text>
</comment>
<keyword evidence="6" id="KW-0479">Metal-binding</keyword>
<evidence type="ECO:0000256" key="10">
    <source>
        <dbReference type="ARBA" id="ARBA00022989"/>
    </source>
</evidence>
<comment type="cofactor">
    <cofactor evidence="1">
        <name>Zn(2+)</name>
        <dbReference type="ChEBI" id="CHEBI:29105"/>
    </cofactor>
</comment>
<dbReference type="InterPro" id="IPR053974">
    <property type="entry name" value="ERMP1_1-A_TM"/>
</dbReference>
<evidence type="ECO:0000256" key="3">
    <source>
        <dbReference type="ARBA" id="ARBA00010918"/>
    </source>
</evidence>
<dbReference type="InterPro" id="IPR007484">
    <property type="entry name" value="Peptidase_M28"/>
</dbReference>
<evidence type="ECO:0000256" key="14">
    <source>
        <dbReference type="ARBA" id="ARBA00078796"/>
    </source>
</evidence>
<feature type="region of interest" description="Disordered" evidence="15">
    <location>
        <begin position="1051"/>
        <end position="1074"/>
    </location>
</feature>
<evidence type="ECO:0000256" key="1">
    <source>
        <dbReference type="ARBA" id="ARBA00001947"/>
    </source>
</evidence>
<dbReference type="Pfam" id="PF22249">
    <property type="entry name" value="ERMP1-TM"/>
    <property type="match status" value="1"/>
</dbReference>
<evidence type="ECO:0000256" key="13">
    <source>
        <dbReference type="ARBA" id="ARBA00023180"/>
    </source>
</evidence>
<name>A0A8S1HJ66_9PELO</name>
<evidence type="ECO:0000256" key="9">
    <source>
        <dbReference type="ARBA" id="ARBA00022833"/>
    </source>
</evidence>
<organism evidence="21 22">
    <name type="scientific">Caenorhabditis auriculariae</name>
    <dbReference type="NCBI Taxonomy" id="2777116"/>
    <lineage>
        <taxon>Eukaryota</taxon>
        <taxon>Metazoa</taxon>
        <taxon>Ecdysozoa</taxon>
        <taxon>Nematoda</taxon>
        <taxon>Chromadorea</taxon>
        <taxon>Rhabditida</taxon>
        <taxon>Rhabditina</taxon>
        <taxon>Rhabditomorpha</taxon>
        <taxon>Rhabditoidea</taxon>
        <taxon>Rhabditidae</taxon>
        <taxon>Peloderinae</taxon>
        <taxon>Caenorhabditis</taxon>
    </lineage>
</organism>
<dbReference type="GO" id="GO:0046872">
    <property type="term" value="F:metal ion binding"/>
    <property type="evidence" value="ECO:0007669"/>
    <property type="project" value="UniProtKB-KW"/>
</dbReference>
<dbReference type="AlphaFoldDB" id="A0A8S1HJ66"/>
<keyword evidence="22" id="KW-1185">Reference proteome</keyword>
<feature type="signal peptide" evidence="17">
    <location>
        <begin position="1"/>
        <end position="17"/>
    </location>
</feature>
<evidence type="ECO:0000259" key="19">
    <source>
        <dbReference type="Pfam" id="PF22248"/>
    </source>
</evidence>
<dbReference type="PANTHER" id="PTHR12147:SF11">
    <property type="entry name" value="ENDOPLASMIC RETICULUM METALLOPEPTIDASE 1-B-RELATED"/>
    <property type="match status" value="1"/>
</dbReference>
<evidence type="ECO:0000256" key="4">
    <source>
        <dbReference type="ARBA" id="ARBA00022670"/>
    </source>
</evidence>
<feature type="region of interest" description="Disordered" evidence="15">
    <location>
        <begin position="1086"/>
        <end position="1160"/>
    </location>
</feature>
<sequence length="1160" mass="131227">MLDLLMLHCSLVRLHTSLPTPKPPNKDDTQFSEIRAMDILHELSDFGWKPAGSYNCEELTRNRILKEIEDIKTALKPSQNGVKFEIDTQYVDGCFDIPSHDTDGFSICYRNVSNVIARLGKRENTDLNRVAVLLNCHYDSWPTSSAGTNPNLFEKNPRFLKQDVIFLFNGAEESSLLAAHGFITQHAWRHEIRAFINLEASGSGGRELLFQAGPANEWLLNSYLEAAVHPHCSVLGQEVFQSGVYPGDTDFRIFRDHGRIPGLDLAFVQHGYWWHTEFDEAKRIMPGSLQRAGENVFRHVEPRLGIALSNPVFRICRPEDGLFVVIYPLSLANSIGLLVILYIFGSFLWKATVEKSVYLIAVRNYVITVTVMTLVTFVMTLMSVFTYGALRWYTRHWLAVVAYGLPSLWAGLTTLALLTARVPVFQRKSFAAAIETVHLTVIAAIHFVFIYNNVASGFLFGLQLIPVLKQLLLKQTSRSIKRMGDAWKNVILTILLSLPGVAMCIYTSEMLLSIFIPIMGRTSGNPEPIVAIFVGFSAFVLVLSLAGLVASTENRRPIEEASPLNLSYVIGGVLLSTLTILYVFASLWPSPYNFADLYPTAKRTQFFHVNQAFYDRDGSLNTNETVFYAISHDFRGAEDIPFVRNDENYTMLDCHYANNPYCEVPYYFPTRHRIREKHIRVKKMAEKLKFPKKTKILQVSKKRADFDGSPALEYSFSVIGTGQISVYVIPDEDWRVINTSVARPPEKPQPHMFLYFTCSSPSNFCEWMFNIKIKKIDKIRVSEEKPLLLGVSSHYLHGPNMQSNEIKEMLEEIRVRRPHSPEWTVTATAKLPIFLRRLRNRLRFWNKRFAFMKKTVNKLRDISTSAKKYRKESETATDEIDNKMQLLASRWNELNELEEKEYERGIQALKELIVKGRGDAASAETNSYNNVKPRLETLITQMNEIKAMDKLSKSISDRTNHDHNQLAMAHKKFSEVEARNTALLKAREMMSAVPKNDVNSRFFSSTFSAFFRTPAILRSLCVQEKTNRQDVKNLESLEKKLVDFLERIQAERREKQGPQNLENGEISASNASTPPAAVDSLLVATAPRAKTKKLRSPSRSPMTSTSQSSAKSSISSALENGEISGNCPKEPPSAVDSLVSASMRKSITSDISTASTTSSK</sequence>
<evidence type="ECO:0000259" key="18">
    <source>
        <dbReference type="Pfam" id="PF04389"/>
    </source>
</evidence>
<feature type="chain" id="PRO_5035860196" description="FXNA-like protease" evidence="17">
    <location>
        <begin position="18"/>
        <end position="1160"/>
    </location>
</feature>
<feature type="transmembrane region" description="Helical" evidence="16">
    <location>
        <begin position="494"/>
        <end position="518"/>
    </location>
</feature>
<evidence type="ECO:0000256" key="15">
    <source>
        <dbReference type="SAM" id="MobiDB-lite"/>
    </source>
</evidence>
<keyword evidence="9" id="KW-0862">Zinc</keyword>
<dbReference type="Gene3D" id="3.40.630.10">
    <property type="entry name" value="Zn peptidases"/>
    <property type="match status" value="1"/>
</dbReference>
<feature type="transmembrane region" description="Helical" evidence="16">
    <location>
        <begin position="455"/>
        <end position="473"/>
    </location>
</feature>
<keyword evidence="10 16" id="KW-1133">Transmembrane helix</keyword>
<feature type="transmembrane region" description="Helical" evidence="16">
    <location>
        <begin position="365"/>
        <end position="390"/>
    </location>
</feature>
<dbReference type="GO" id="GO:0006508">
    <property type="term" value="P:proteolysis"/>
    <property type="evidence" value="ECO:0007669"/>
    <property type="project" value="UniProtKB-KW"/>
</dbReference>
<dbReference type="Pfam" id="PF22248">
    <property type="entry name" value="ERMP1_C"/>
    <property type="match status" value="1"/>
</dbReference>
<keyword evidence="8" id="KW-0256">Endoplasmic reticulum</keyword>
<keyword evidence="13" id="KW-0325">Glycoprotein</keyword>
<accession>A0A8S1HJ66</accession>
<dbReference type="PANTHER" id="PTHR12147">
    <property type="entry name" value="METALLOPEPTIDASE M28 FAMILY MEMBER"/>
    <property type="match status" value="1"/>
</dbReference>
<dbReference type="SUPFAM" id="SSF53187">
    <property type="entry name" value="Zn-dependent exopeptidases"/>
    <property type="match status" value="1"/>
</dbReference>
<dbReference type="Proteomes" id="UP000835052">
    <property type="component" value="Unassembled WGS sequence"/>
</dbReference>
<evidence type="ECO:0000313" key="21">
    <source>
        <dbReference type="EMBL" id="CAD6196662.1"/>
    </source>
</evidence>
<feature type="compositionally biased region" description="Low complexity" evidence="15">
    <location>
        <begin position="1097"/>
        <end position="1117"/>
    </location>
</feature>
<feature type="domain" description="Endoplasmic reticulum metallopeptidase 1-like C-terminal" evidence="19">
    <location>
        <begin position="599"/>
        <end position="812"/>
    </location>
</feature>
<feature type="compositionally biased region" description="Low complexity" evidence="15">
    <location>
        <begin position="1146"/>
        <end position="1160"/>
    </location>
</feature>
<comment type="subcellular location">
    <subcellularLocation>
        <location evidence="2">Endoplasmic reticulum membrane</location>
        <topology evidence="2">Multi-pass membrane protein</topology>
    </subcellularLocation>
</comment>
<feature type="domain" description="Peptidase M28" evidence="18">
    <location>
        <begin position="114"/>
        <end position="297"/>
    </location>
</feature>